<dbReference type="Pfam" id="PF07311">
    <property type="entry name" value="Dodecin"/>
    <property type="match status" value="1"/>
</dbReference>
<name>A0ABP3CQT8_9GAMM</name>
<dbReference type="Gene3D" id="3.30.1660.10">
    <property type="entry name" value="Flavin-binding protein dodecin"/>
    <property type="match status" value="1"/>
</dbReference>
<dbReference type="PANTHER" id="PTHR39324">
    <property type="entry name" value="CALCIUM DODECIN"/>
    <property type="match status" value="1"/>
</dbReference>
<dbReference type="Proteomes" id="UP001501476">
    <property type="component" value="Unassembled WGS sequence"/>
</dbReference>
<comment type="caution">
    <text evidence="1">The sequence shown here is derived from an EMBL/GenBank/DDBJ whole genome shotgun (WGS) entry which is preliminary data.</text>
</comment>
<accession>A0ABP3CQT8</accession>
<dbReference type="RefSeq" id="WP_007145985.1">
    <property type="nucleotide sequence ID" value="NZ_AP027741.1"/>
</dbReference>
<dbReference type="InterPro" id="IPR025543">
    <property type="entry name" value="Dodecin-like"/>
</dbReference>
<keyword evidence="2" id="KW-1185">Reference proteome</keyword>
<dbReference type="NCBIfam" id="NF043052">
    <property type="entry name" value="DodecBact"/>
    <property type="match status" value="1"/>
</dbReference>
<evidence type="ECO:0000313" key="1">
    <source>
        <dbReference type="EMBL" id="GAA0213227.1"/>
    </source>
</evidence>
<dbReference type="InterPro" id="IPR036694">
    <property type="entry name" value="Dodecin-like_sf"/>
</dbReference>
<organism evidence="1 2">
    <name type="scientific">Methylophaga marina</name>
    <dbReference type="NCBI Taxonomy" id="45495"/>
    <lineage>
        <taxon>Bacteria</taxon>
        <taxon>Pseudomonadati</taxon>
        <taxon>Pseudomonadota</taxon>
        <taxon>Gammaproteobacteria</taxon>
        <taxon>Thiotrichales</taxon>
        <taxon>Piscirickettsiaceae</taxon>
        <taxon>Methylophaga</taxon>
    </lineage>
</organism>
<sequence length="69" mass="7961">MSEHTYKLIELTGSSSESSDQAIQNAIKKAGETVKHMHWFEVIETRGYIENDGVKYWQVTIKVGFRIED</sequence>
<reference evidence="2" key="1">
    <citation type="journal article" date="2019" name="Int. J. Syst. Evol. Microbiol.">
        <title>The Global Catalogue of Microorganisms (GCM) 10K type strain sequencing project: providing services to taxonomists for standard genome sequencing and annotation.</title>
        <authorList>
            <consortium name="The Broad Institute Genomics Platform"/>
            <consortium name="The Broad Institute Genome Sequencing Center for Infectious Disease"/>
            <person name="Wu L."/>
            <person name="Ma J."/>
        </authorList>
    </citation>
    <scope>NUCLEOTIDE SEQUENCE [LARGE SCALE GENOMIC DNA]</scope>
    <source>
        <strain evidence="2">JCM 6886</strain>
    </source>
</reference>
<gene>
    <name evidence="1" type="ORF">GCM10008964_00780</name>
</gene>
<dbReference type="InterPro" id="IPR050049">
    <property type="entry name" value="Dodecin_bact"/>
</dbReference>
<dbReference type="EMBL" id="BAAADG010000001">
    <property type="protein sequence ID" value="GAA0213227.1"/>
    <property type="molecule type" value="Genomic_DNA"/>
</dbReference>
<protein>
    <submittedName>
        <fullName evidence="1">Dodecin family protein</fullName>
    </submittedName>
</protein>
<proteinExistence type="predicted"/>
<dbReference type="SUPFAM" id="SSF89807">
    <property type="entry name" value="Dodecin-like"/>
    <property type="match status" value="1"/>
</dbReference>
<evidence type="ECO:0000313" key="2">
    <source>
        <dbReference type="Proteomes" id="UP001501476"/>
    </source>
</evidence>
<dbReference type="InterPro" id="IPR009923">
    <property type="entry name" value="Dodecin"/>
</dbReference>
<dbReference type="PANTHER" id="PTHR39324:SF1">
    <property type="entry name" value="CALCIUM DODECIN"/>
    <property type="match status" value="1"/>
</dbReference>